<dbReference type="Proteomes" id="UP000604046">
    <property type="component" value="Unassembled WGS sequence"/>
</dbReference>
<evidence type="ECO:0000313" key="2">
    <source>
        <dbReference type="Proteomes" id="UP000604046"/>
    </source>
</evidence>
<gene>
    <name evidence="1" type="ORF">SNAT2548_LOCUS11834</name>
</gene>
<keyword evidence="2" id="KW-1185">Reference proteome</keyword>
<sequence length="223" mass="24430">MNARIPFMKATKPVNRKASSMDARKQLALAAGDMRLAAATNVTELVVVRFAPEKQIKAPFPPILLCASSSSGMLELKKQEPAKGQRCPCHRSGVAGWEGGPLPPFALRCHMVPLSTYRAYIFSTRSSCCRSLRSSSQAVGPSGGIPVAARAERGNRKTHRARLGKSFATFLQNTWLGITIPQAQGNTVAREPFQLRQLLSCRVQSARHELRKERQLCTEAFGI</sequence>
<comment type="caution">
    <text evidence="1">The sequence shown here is derived from an EMBL/GenBank/DDBJ whole genome shotgun (WGS) entry which is preliminary data.</text>
</comment>
<organism evidence="1 2">
    <name type="scientific">Symbiodinium natans</name>
    <dbReference type="NCBI Taxonomy" id="878477"/>
    <lineage>
        <taxon>Eukaryota</taxon>
        <taxon>Sar</taxon>
        <taxon>Alveolata</taxon>
        <taxon>Dinophyceae</taxon>
        <taxon>Suessiales</taxon>
        <taxon>Symbiodiniaceae</taxon>
        <taxon>Symbiodinium</taxon>
    </lineage>
</organism>
<dbReference type="EMBL" id="CAJNDS010001112">
    <property type="protein sequence ID" value="CAE7247371.1"/>
    <property type="molecule type" value="Genomic_DNA"/>
</dbReference>
<evidence type="ECO:0000313" key="1">
    <source>
        <dbReference type="EMBL" id="CAE7247371.1"/>
    </source>
</evidence>
<reference evidence="1" key="1">
    <citation type="submission" date="2021-02" db="EMBL/GenBank/DDBJ databases">
        <authorList>
            <person name="Dougan E. K."/>
            <person name="Rhodes N."/>
            <person name="Thang M."/>
            <person name="Chan C."/>
        </authorList>
    </citation>
    <scope>NUCLEOTIDE SEQUENCE</scope>
</reference>
<accession>A0A812LV44</accession>
<name>A0A812LV44_9DINO</name>
<protein>
    <submittedName>
        <fullName evidence="1">Uncharacterized protein</fullName>
    </submittedName>
</protein>
<dbReference type="AlphaFoldDB" id="A0A812LV44"/>
<proteinExistence type="predicted"/>